<proteinExistence type="predicted"/>
<dbReference type="AlphaFoldDB" id="A0A918M1M1"/>
<gene>
    <name evidence="1" type="ORF">GCM10010226_85280</name>
</gene>
<dbReference type="EMBL" id="BMSA01000045">
    <property type="protein sequence ID" value="GGT94445.1"/>
    <property type="molecule type" value="Genomic_DNA"/>
</dbReference>
<comment type="caution">
    <text evidence="1">The sequence shown here is derived from an EMBL/GenBank/DDBJ whole genome shotgun (WGS) entry which is preliminary data.</text>
</comment>
<dbReference type="Proteomes" id="UP000646776">
    <property type="component" value="Unassembled WGS sequence"/>
</dbReference>
<accession>A0A918M1M1</accession>
<evidence type="ECO:0000313" key="1">
    <source>
        <dbReference type="EMBL" id="GGT94445.1"/>
    </source>
</evidence>
<keyword evidence="2" id="KW-1185">Reference proteome</keyword>
<reference evidence="1" key="1">
    <citation type="journal article" date="2014" name="Int. J. Syst. Evol. Microbiol.">
        <title>Complete genome sequence of Corynebacterium casei LMG S-19264T (=DSM 44701T), isolated from a smear-ripened cheese.</title>
        <authorList>
            <consortium name="US DOE Joint Genome Institute (JGI-PGF)"/>
            <person name="Walter F."/>
            <person name="Albersmeier A."/>
            <person name="Kalinowski J."/>
            <person name="Ruckert C."/>
        </authorList>
    </citation>
    <scope>NUCLEOTIDE SEQUENCE</scope>
    <source>
        <strain evidence="1">JCM 4125</strain>
    </source>
</reference>
<sequence>MLSSELGVKSGDSEAAWVHARAAVSAAEASRKATVLAEATRICTTPLRRMGRSEDAVVLLRDTLGQLDAGSSRAEPTHMGAAGNLALTAAYCAALAGRETAALPLVDIAKDAAGRLPAAQQPYTAGLSAHQVHLYQVGVDAVAVRIARQIDPRALPAGERRARLSTDTARAPLGLSDYGQAFTELLAVESAAPEEARRPSLRTLTCEILAHRPNLVGLRDFAARTRALPA</sequence>
<dbReference type="RefSeq" id="WP_189717986.1">
    <property type="nucleotide sequence ID" value="NZ_BMSA01000045.1"/>
</dbReference>
<reference evidence="1" key="2">
    <citation type="submission" date="2020-09" db="EMBL/GenBank/DDBJ databases">
        <authorList>
            <person name="Sun Q."/>
            <person name="Ohkuma M."/>
        </authorList>
    </citation>
    <scope>NUCLEOTIDE SEQUENCE</scope>
    <source>
        <strain evidence="1">JCM 4125</strain>
    </source>
</reference>
<evidence type="ECO:0000313" key="2">
    <source>
        <dbReference type="Proteomes" id="UP000646776"/>
    </source>
</evidence>
<name>A0A918M1M1_9ACTN</name>
<protein>
    <submittedName>
        <fullName evidence="1">Uncharacterized protein</fullName>
    </submittedName>
</protein>
<organism evidence="1 2">
    <name type="scientific">Streptomyces phaeofaciens</name>
    <dbReference type="NCBI Taxonomy" id="68254"/>
    <lineage>
        <taxon>Bacteria</taxon>
        <taxon>Bacillati</taxon>
        <taxon>Actinomycetota</taxon>
        <taxon>Actinomycetes</taxon>
        <taxon>Kitasatosporales</taxon>
        <taxon>Streptomycetaceae</taxon>
        <taxon>Streptomyces</taxon>
    </lineage>
</organism>